<dbReference type="Pfam" id="PF12937">
    <property type="entry name" value="F-box-like"/>
    <property type="match status" value="1"/>
</dbReference>
<feature type="domain" description="F-box" evidence="1">
    <location>
        <begin position="81"/>
        <end position="122"/>
    </location>
</feature>
<dbReference type="AlphaFoldDB" id="A0A2G5CF66"/>
<sequence length="447" mass="50990">MGGGSFCVSSGRQENRMLNKYGGKKVKRKESVAIVVGLTLAAEMGWSNIWVEGYSEAAVASLRNNNPHWKMSMLLPNWSELPEELLLIIAEKLSFYQDFLRFGAVCHPWKSVTLNHKRHIQFLKSFPWLLLTAGEEEDQRYFFIPSENRVCRLNLPEARGCHCWGSPNGWLVTLGFDQQFHLLNPLTRKRLPLPPLSTFKDRNFTASKPGTNRMFCVRKASVFTDDENPQFLVVYLIIGEFQKCAFARPGDTTWTVVGKSDLLIDVINFNGKLYTVENGGEIRVCDDPNGPHPTLIHFAALPNVVMGTERFYLVELGGELHLVVRTSDRTQTKIPPNEFHHYEKTSYFEVFKLDLFTLKWDELETLGDYALFVGSNTTFALKASHYPDQCKAGCIYFTDDYDEAYGKLVGDDMGIYNLEADTFELLYKGDDILSRFSPPVWITPKPF</sequence>
<gene>
    <name evidence="2" type="ORF">AQUCO_05800162v1</name>
</gene>
<dbReference type="InParanoid" id="A0A2G5CF66"/>
<dbReference type="STRING" id="218851.A0A2G5CF66"/>
<organism evidence="2 3">
    <name type="scientific">Aquilegia coerulea</name>
    <name type="common">Rocky mountain columbine</name>
    <dbReference type="NCBI Taxonomy" id="218851"/>
    <lineage>
        <taxon>Eukaryota</taxon>
        <taxon>Viridiplantae</taxon>
        <taxon>Streptophyta</taxon>
        <taxon>Embryophyta</taxon>
        <taxon>Tracheophyta</taxon>
        <taxon>Spermatophyta</taxon>
        <taxon>Magnoliopsida</taxon>
        <taxon>Ranunculales</taxon>
        <taxon>Ranunculaceae</taxon>
        <taxon>Thalictroideae</taxon>
        <taxon>Aquilegia</taxon>
    </lineage>
</organism>
<name>A0A2G5CF66_AQUCA</name>
<dbReference type="PANTHER" id="PTHR44259">
    <property type="entry name" value="OS07G0183000 PROTEIN-RELATED"/>
    <property type="match status" value="1"/>
</dbReference>
<dbReference type="Proteomes" id="UP000230069">
    <property type="component" value="Unassembled WGS sequence"/>
</dbReference>
<dbReference type="InterPro" id="IPR036047">
    <property type="entry name" value="F-box-like_dom_sf"/>
</dbReference>
<dbReference type="SMART" id="SM00256">
    <property type="entry name" value="FBOX"/>
    <property type="match status" value="1"/>
</dbReference>
<dbReference type="PANTHER" id="PTHR44259:SF114">
    <property type="entry name" value="OS06G0707300 PROTEIN"/>
    <property type="match status" value="1"/>
</dbReference>
<dbReference type="InterPro" id="IPR005174">
    <property type="entry name" value="KIB1-4_b-propeller"/>
</dbReference>
<dbReference type="Gene3D" id="1.20.1280.50">
    <property type="match status" value="1"/>
</dbReference>
<protein>
    <recommendedName>
        <fullName evidence="1">F-box domain-containing protein</fullName>
    </recommendedName>
</protein>
<dbReference type="Pfam" id="PF03478">
    <property type="entry name" value="Beta-prop_KIB1-4"/>
    <property type="match status" value="1"/>
</dbReference>
<proteinExistence type="predicted"/>
<dbReference type="InterPro" id="IPR050942">
    <property type="entry name" value="F-box_BR-signaling"/>
</dbReference>
<evidence type="ECO:0000313" key="3">
    <source>
        <dbReference type="Proteomes" id="UP000230069"/>
    </source>
</evidence>
<accession>A0A2G5CF66</accession>
<dbReference type="SUPFAM" id="SSF81383">
    <property type="entry name" value="F-box domain"/>
    <property type="match status" value="1"/>
</dbReference>
<keyword evidence="3" id="KW-1185">Reference proteome</keyword>
<reference evidence="2 3" key="1">
    <citation type="submission" date="2017-09" db="EMBL/GenBank/DDBJ databases">
        <title>WGS assembly of Aquilegia coerulea Goldsmith.</title>
        <authorList>
            <person name="Hodges S."/>
            <person name="Kramer E."/>
            <person name="Nordborg M."/>
            <person name="Tomkins J."/>
            <person name="Borevitz J."/>
            <person name="Derieg N."/>
            <person name="Yan J."/>
            <person name="Mihaltcheva S."/>
            <person name="Hayes R.D."/>
            <person name="Rokhsar D."/>
        </authorList>
    </citation>
    <scope>NUCLEOTIDE SEQUENCE [LARGE SCALE GENOMIC DNA]</scope>
    <source>
        <strain evidence="3">cv. Goldsmith</strain>
    </source>
</reference>
<dbReference type="InterPro" id="IPR001810">
    <property type="entry name" value="F-box_dom"/>
</dbReference>
<evidence type="ECO:0000259" key="1">
    <source>
        <dbReference type="SMART" id="SM00256"/>
    </source>
</evidence>
<dbReference type="CDD" id="cd09917">
    <property type="entry name" value="F-box_SF"/>
    <property type="match status" value="1"/>
</dbReference>
<dbReference type="OrthoDB" id="642536at2759"/>
<evidence type="ECO:0000313" key="2">
    <source>
        <dbReference type="EMBL" id="PIA29890.1"/>
    </source>
</evidence>
<dbReference type="EMBL" id="KZ305075">
    <property type="protein sequence ID" value="PIA29890.1"/>
    <property type="molecule type" value="Genomic_DNA"/>
</dbReference>